<dbReference type="SUPFAM" id="SSF51905">
    <property type="entry name" value="FAD/NAD(P)-binding domain"/>
    <property type="match status" value="1"/>
</dbReference>
<evidence type="ECO:0000259" key="3">
    <source>
        <dbReference type="Pfam" id="PF07992"/>
    </source>
</evidence>
<evidence type="ECO:0000256" key="2">
    <source>
        <dbReference type="ARBA" id="ARBA00023002"/>
    </source>
</evidence>
<dbReference type="Proteomes" id="UP001596547">
    <property type="component" value="Unassembled WGS sequence"/>
</dbReference>
<keyword evidence="1" id="KW-0285">Flavoprotein</keyword>
<keyword evidence="5" id="KW-1185">Reference proteome</keyword>
<evidence type="ECO:0000256" key="1">
    <source>
        <dbReference type="ARBA" id="ARBA00022630"/>
    </source>
</evidence>
<dbReference type="InterPro" id="IPR050097">
    <property type="entry name" value="Ferredoxin-NADP_redctase_2"/>
</dbReference>
<evidence type="ECO:0000313" key="4">
    <source>
        <dbReference type="EMBL" id="MFC7317386.1"/>
    </source>
</evidence>
<proteinExistence type="predicted"/>
<dbReference type="PANTHER" id="PTHR48105">
    <property type="entry name" value="THIOREDOXIN REDUCTASE 1-RELATED-RELATED"/>
    <property type="match status" value="1"/>
</dbReference>
<dbReference type="AlphaFoldDB" id="A0ABD6AA02"/>
<dbReference type="Pfam" id="PF07992">
    <property type="entry name" value="Pyr_redox_2"/>
    <property type="match status" value="1"/>
</dbReference>
<dbReference type="EMBL" id="JBHTBF010000002">
    <property type="protein sequence ID" value="MFC7317386.1"/>
    <property type="molecule type" value="Genomic_DNA"/>
</dbReference>
<dbReference type="GO" id="GO:0016491">
    <property type="term" value="F:oxidoreductase activity"/>
    <property type="evidence" value="ECO:0007669"/>
    <property type="project" value="UniProtKB-KW"/>
</dbReference>
<evidence type="ECO:0000313" key="5">
    <source>
        <dbReference type="Proteomes" id="UP001596547"/>
    </source>
</evidence>
<name>A0ABD6AA02_9EURY</name>
<feature type="domain" description="FAD/NAD(P)-binding" evidence="3">
    <location>
        <begin position="19"/>
        <end position="119"/>
    </location>
</feature>
<protein>
    <submittedName>
        <fullName evidence="4">NAD(P)/FAD-dependent oxidoreductase</fullName>
    </submittedName>
</protein>
<keyword evidence="2" id="KW-0560">Oxidoreductase</keyword>
<dbReference type="InterPro" id="IPR036188">
    <property type="entry name" value="FAD/NAD-bd_sf"/>
</dbReference>
<dbReference type="GeneID" id="79315944"/>
<organism evidence="4 5">
    <name type="scientific">Halomarina halobia</name>
    <dbReference type="NCBI Taxonomy" id="3033386"/>
    <lineage>
        <taxon>Archaea</taxon>
        <taxon>Methanobacteriati</taxon>
        <taxon>Methanobacteriota</taxon>
        <taxon>Stenosarchaea group</taxon>
        <taxon>Halobacteria</taxon>
        <taxon>Halobacteriales</taxon>
        <taxon>Natronomonadaceae</taxon>
        <taxon>Halomarina</taxon>
    </lineage>
</organism>
<sequence length="284" mass="30836">MPAERDRCRDDRPPDREWDVVVVGSGPAGASAGVFAARAGLETCVFDRGSSSIRQCAYLENFLGFPAGIDVPTFCDLARAHLREAGATVVEETVESVARADGGFRVETDAGRVASAEHVVAASTYDASYLRGIDDGALFPDGEFVRDADERGRTPVAGLYLAGPLAGVPSQAIVAAGHGAMAALALLEDRRLEAGYWRPVSAYHDWVVPDGRYGGPDWHGAMDEWFDANPPPERSLGDPEVRDLLAAEKRRRLDMAVDEDERDRRTRRGHAVLRSFLRDARDDA</sequence>
<dbReference type="Gene3D" id="3.50.50.60">
    <property type="entry name" value="FAD/NAD(P)-binding domain"/>
    <property type="match status" value="1"/>
</dbReference>
<gene>
    <name evidence="4" type="ORF">ACFQPE_11395</name>
</gene>
<dbReference type="RefSeq" id="WP_276303366.1">
    <property type="nucleotide sequence ID" value="NZ_CP119992.1"/>
</dbReference>
<dbReference type="InterPro" id="IPR023753">
    <property type="entry name" value="FAD/NAD-binding_dom"/>
</dbReference>
<dbReference type="PRINTS" id="PR00469">
    <property type="entry name" value="PNDRDTASEII"/>
</dbReference>
<reference evidence="4 5" key="1">
    <citation type="journal article" date="2019" name="Int. J. Syst. Evol. Microbiol.">
        <title>The Global Catalogue of Microorganisms (GCM) 10K type strain sequencing project: providing services to taxonomists for standard genome sequencing and annotation.</title>
        <authorList>
            <consortium name="The Broad Institute Genomics Platform"/>
            <consortium name="The Broad Institute Genome Sequencing Center for Infectious Disease"/>
            <person name="Wu L."/>
            <person name="Ma J."/>
        </authorList>
    </citation>
    <scope>NUCLEOTIDE SEQUENCE [LARGE SCALE GENOMIC DNA]</scope>
    <source>
        <strain evidence="4 5">PSR21</strain>
    </source>
</reference>
<accession>A0ABD6AA02</accession>
<comment type="caution">
    <text evidence="4">The sequence shown here is derived from an EMBL/GenBank/DDBJ whole genome shotgun (WGS) entry which is preliminary data.</text>
</comment>